<dbReference type="GO" id="GO:0003677">
    <property type="term" value="F:DNA binding"/>
    <property type="evidence" value="ECO:0007669"/>
    <property type="project" value="InterPro"/>
</dbReference>
<reference evidence="5" key="1">
    <citation type="submission" date="2020-04" db="EMBL/GenBank/DDBJ databases">
        <title>Genome Assembly and Annotation of Botryosphaeria dothidea sdau 11-99, a Latent Pathogen of Apple Fruit Ring Rot in China.</title>
        <authorList>
            <person name="Yu C."/>
            <person name="Diao Y."/>
            <person name="Lu Q."/>
            <person name="Zhao J."/>
            <person name="Cui S."/>
            <person name="Peng C."/>
            <person name="He B."/>
            <person name="Liu H."/>
        </authorList>
    </citation>
    <scope>NUCLEOTIDE SEQUENCE [LARGE SCALE GENOMIC DNA]</scope>
    <source>
        <strain evidence="5">Sdau11-99</strain>
    </source>
</reference>
<evidence type="ECO:0000256" key="2">
    <source>
        <dbReference type="ARBA" id="ARBA00023321"/>
    </source>
</evidence>
<feature type="domain" description="HTH APSES-type" evidence="4">
    <location>
        <begin position="66"/>
        <end position="176"/>
    </location>
</feature>
<dbReference type="SMART" id="SM01252">
    <property type="entry name" value="KilA-N"/>
    <property type="match status" value="1"/>
</dbReference>
<dbReference type="AlphaFoldDB" id="A0A8H4J675"/>
<dbReference type="PANTHER" id="PTHR38044:SF1">
    <property type="entry name" value="BOUQUET FORMATION PROTEIN 4"/>
    <property type="match status" value="1"/>
</dbReference>
<dbReference type="GO" id="GO:0070197">
    <property type="term" value="P:meiotic attachment of telomere to nuclear envelope"/>
    <property type="evidence" value="ECO:0007669"/>
    <property type="project" value="InterPro"/>
</dbReference>
<evidence type="ECO:0000313" key="6">
    <source>
        <dbReference type="Proteomes" id="UP000572817"/>
    </source>
</evidence>
<keyword evidence="1" id="KW-0749">Sporulation</keyword>
<accession>A0A8H4J675</accession>
<dbReference type="InterPro" id="IPR037548">
    <property type="entry name" value="Bqt4"/>
</dbReference>
<dbReference type="Gene3D" id="3.10.260.10">
    <property type="entry name" value="Transcription regulator HTH, APSES-type DNA-binding domain"/>
    <property type="match status" value="1"/>
</dbReference>
<evidence type="ECO:0000256" key="1">
    <source>
        <dbReference type="ARBA" id="ARBA00022969"/>
    </source>
</evidence>
<gene>
    <name evidence="5" type="ORF">GTA08_BOTSDO11784</name>
</gene>
<dbReference type="InterPro" id="IPR018004">
    <property type="entry name" value="KilA/APSES_HTH"/>
</dbReference>
<feature type="compositionally biased region" description="Basic and acidic residues" evidence="3">
    <location>
        <begin position="325"/>
        <end position="335"/>
    </location>
</feature>
<organism evidence="5 6">
    <name type="scientific">Botryosphaeria dothidea</name>
    <dbReference type="NCBI Taxonomy" id="55169"/>
    <lineage>
        <taxon>Eukaryota</taxon>
        <taxon>Fungi</taxon>
        <taxon>Dikarya</taxon>
        <taxon>Ascomycota</taxon>
        <taxon>Pezizomycotina</taxon>
        <taxon>Dothideomycetes</taxon>
        <taxon>Dothideomycetes incertae sedis</taxon>
        <taxon>Botryosphaeriales</taxon>
        <taxon>Botryosphaeriaceae</taxon>
        <taxon>Botryosphaeria</taxon>
    </lineage>
</organism>
<evidence type="ECO:0000259" key="4">
    <source>
        <dbReference type="PROSITE" id="PS51299"/>
    </source>
</evidence>
<evidence type="ECO:0000313" key="5">
    <source>
        <dbReference type="EMBL" id="KAF4312679.1"/>
    </source>
</evidence>
<dbReference type="GO" id="GO:0044820">
    <property type="term" value="P:mitotic telomere tethering at nuclear periphery"/>
    <property type="evidence" value="ECO:0007669"/>
    <property type="project" value="TreeGrafter"/>
</dbReference>
<dbReference type="GO" id="GO:1990862">
    <property type="term" value="C:nuclear membrane complex Bqt3-Bqt4"/>
    <property type="evidence" value="ECO:0007669"/>
    <property type="project" value="InterPro"/>
</dbReference>
<dbReference type="InterPro" id="IPR003163">
    <property type="entry name" value="Tscrpt_reg_HTH_APSES-type"/>
</dbReference>
<name>A0A8H4J675_9PEZI</name>
<dbReference type="OrthoDB" id="5346159at2759"/>
<dbReference type="PROSITE" id="PS51299">
    <property type="entry name" value="HTH_APSES"/>
    <property type="match status" value="1"/>
</dbReference>
<comment type="caution">
    <text evidence="5">The sequence shown here is derived from an EMBL/GenBank/DDBJ whole genome shotgun (WGS) entry which is preliminary data.</text>
</comment>
<dbReference type="Proteomes" id="UP000572817">
    <property type="component" value="Unassembled WGS sequence"/>
</dbReference>
<protein>
    <submittedName>
        <fullName evidence="5">Apses transcription factor</fullName>
    </submittedName>
</protein>
<feature type="region of interest" description="Disordered" evidence="3">
    <location>
        <begin position="171"/>
        <end position="372"/>
    </location>
</feature>
<dbReference type="InterPro" id="IPR036887">
    <property type="entry name" value="HTH_APSES_sf"/>
</dbReference>
<dbReference type="GO" id="GO:0030435">
    <property type="term" value="P:sporulation resulting in formation of a cellular spore"/>
    <property type="evidence" value="ECO:0007669"/>
    <property type="project" value="UniProtKB-KW"/>
</dbReference>
<proteinExistence type="predicted"/>
<dbReference type="GO" id="GO:0048315">
    <property type="term" value="P:conidium formation"/>
    <property type="evidence" value="ECO:0007669"/>
    <property type="project" value="UniProtKB-KW"/>
</dbReference>
<evidence type="ECO:0000256" key="3">
    <source>
        <dbReference type="SAM" id="MobiDB-lite"/>
    </source>
</evidence>
<dbReference type="EMBL" id="WWBZ02000002">
    <property type="protein sequence ID" value="KAF4312679.1"/>
    <property type="molecule type" value="Genomic_DNA"/>
</dbReference>
<dbReference type="FunFam" id="3.10.260.10:FF:000002">
    <property type="entry name" value="APSES transcription factor, putative"/>
    <property type="match status" value="1"/>
</dbReference>
<dbReference type="SUPFAM" id="SSF54616">
    <property type="entry name" value="DNA-binding domain of Mlu1-box binding protein MBP1"/>
    <property type="match status" value="1"/>
</dbReference>
<sequence>MASKRSLPEARNPLILPEHTPQLEILIERRRLGQTNLHVKPGQVGVSNATKAENLGLFDYAHLRVPLPKDLKGSGIFGLQKNQAYPESYFLMRRSNDGYISATGMFKAAFPWASLADEEAERSHHKTLSTAGDEEVAGNVWISPEDALSLADEYGMKAWIVALVDPEPIEKGTKDKGSHEISTPPKFVVPDKNTLFPPASATSSVRTRNRELRSASPSKSTPRKIASPRKPRTTRKSAKEARESTPSALSKEVESTPAPSEPTESVNGEATQAGADKVRVEVDETVTKEGETETTITAVKVDVPADHPELPLPESPEEMIANARKMVEEANKAEGSRSSSKRKAEELSPEDEEADENAMEVQPVKKTKVLEEELRKERVRSKAFMGLSATLAIGAMIPFFQSLL</sequence>
<keyword evidence="6" id="KW-1185">Reference proteome</keyword>
<feature type="compositionally biased region" description="Basic residues" evidence="3">
    <location>
        <begin position="226"/>
        <end position="236"/>
    </location>
</feature>
<feature type="compositionally biased region" description="Basic and acidic residues" evidence="3">
    <location>
        <begin position="276"/>
        <end position="291"/>
    </location>
</feature>
<dbReference type="PANTHER" id="PTHR38044">
    <property type="entry name" value="BOUQUET FORMATION PROTEIN 4"/>
    <property type="match status" value="1"/>
</dbReference>
<keyword evidence="2" id="KW-0183">Conidiation</keyword>
<feature type="compositionally biased region" description="Acidic residues" evidence="3">
    <location>
        <begin position="347"/>
        <end position="358"/>
    </location>
</feature>